<dbReference type="Proteomes" id="UP000712281">
    <property type="component" value="Unassembled WGS sequence"/>
</dbReference>
<keyword evidence="1" id="KW-1133">Transmembrane helix</keyword>
<organism evidence="2 3">
    <name type="scientific">Brassica cretica</name>
    <name type="common">Mustard</name>
    <dbReference type="NCBI Taxonomy" id="69181"/>
    <lineage>
        <taxon>Eukaryota</taxon>
        <taxon>Viridiplantae</taxon>
        <taxon>Streptophyta</taxon>
        <taxon>Embryophyta</taxon>
        <taxon>Tracheophyta</taxon>
        <taxon>Spermatophyta</taxon>
        <taxon>Magnoliopsida</taxon>
        <taxon>eudicotyledons</taxon>
        <taxon>Gunneridae</taxon>
        <taxon>Pentapetalae</taxon>
        <taxon>rosids</taxon>
        <taxon>malvids</taxon>
        <taxon>Brassicales</taxon>
        <taxon>Brassicaceae</taxon>
        <taxon>Brassiceae</taxon>
        <taxon>Brassica</taxon>
    </lineage>
</organism>
<gene>
    <name evidence="2" type="ORF">F2Q68_00031073</name>
</gene>
<evidence type="ECO:0000313" key="3">
    <source>
        <dbReference type="Proteomes" id="UP000712281"/>
    </source>
</evidence>
<evidence type="ECO:0000256" key="1">
    <source>
        <dbReference type="SAM" id="Phobius"/>
    </source>
</evidence>
<accession>A0A8S9G9V0</accession>
<feature type="transmembrane region" description="Helical" evidence="1">
    <location>
        <begin position="246"/>
        <end position="267"/>
    </location>
</feature>
<dbReference type="AlphaFoldDB" id="A0A8S9G9V0"/>
<keyword evidence="1" id="KW-0812">Transmembrane</keyword>
<proteinExistence type="predicted"/>
<evidence type="ECO:0000313" key="2">
    <source>
        <dbReference type="EMBL" id="KAF2542610.1"/>
    </source>
</evidence>
<dbReference type="EMBL" id="QGKW02002005">
    <property type="protein sequence ID" value="KAF2542610.1"/>
    <property type="molecule type" value="Genomic_DNA"/>
</dbReference>
<keyword evidence="1" id="KW-0472">Membrane</keyword>
<protein>
    <submittedName>
        <fullName evidence="2">Uncharacterized protein</fullName>
    </submittedName>
</protein>
<comment type="caution">
    <text evidence="2">The sequence shown here is derived from an EMBL/GenBank/DDBJ whole genome shotgun (WGS) entry which is preliminary data.</text>
</comment>
<name>A0A8S9G9V0_BRACR</name>
<sequence>MLVFVRRVGAVCVYDHPGDEATLVKQMVSDRSKIALPEYHIDLISESSGVHSAFPQVSSEPMAKRRSFGGRELRDVWASTQIVWGVGAETFAFDAALEGGGTETDCTSDAAYASCLFMLELNFHSGSSITQVSDLEGQTDPDRADILWEASSVMKLVVTVLQQCCLECLVNPTVRSSLIELKFGRGVVDWFILDLYGGISLWLPESLFSDSTKLQVSNAYLEYLKGPRTRILFEFVKEMPKPETKLRLNIASLIGAVFFTWVILLLFPVSSF</sequence>
<reference evidence="2" key="1">
    <citation type="submission" date="2019-12" db="EMBL/GenBank/DDBJ databases">
        <title>Genome sequencing and annotation of Brassica cretica.</title>
        <authorList>
            <person name="Studholme D.J."/>
            <person name="Sarris P.F."/>
        </authorList>
    </citation>
    <scope>NUCLEOTIDE SEQUENCE</scope>
    <source>
        <strain evidence="2">PFS-001/15</strain>
        <tissue evidence="2">Leaf</tissue>
    </source>
</reference>